<dbReference type="AlphaFoldDB" id="A0A9D4A682"/>
<evidence type="ECO:0000313" key="2">
    <source>
        <dbReference type="Proteomes" id="UP000828251"/>
    </source>
</evidence>
<proteinExistence type="predicted"/>
<keyword evidence="2" id="KW-1185">Reference proteome</keyword>
<sequence length="85" mass="9993">METELAGLTLNEEDVVLQIQVEQNTKREARVFRNGEEDSIHVFRQCLTTIKVIWSSRNKLIHERKLKSKGSYHKKSKDIWLNLKG</sequence>
<dbReference type="EMBL" id="JAIQCV010000006">
    <property type="protein sequence ID" value="KAH1090191.1"/>
    <property type="molecule type" value="Genomic_DNA"/>
</dbReference>
<gene>
    <name evidence="1" type="ORF">J1N35_017448</name>
</gene>
<comment type="caution">
    <text evidence="1">The sequence shown here is derived from an EMBL/GenBank/DDBJ whole genome shotgun (WGS) entry which is preliminary data.</text>
</comment>
<organism evidence="1 2">
    <name type="scientific">Gossypium stocksii</name>
    <dbReference type="NCBI Taxonomy" id="47602"/>
    <lineage>
        <taxon>Eukaryota</taxon>
        <taxon>Viridiplantae</taxon>
        <taxon>Streptophyta</taxon>
        <taxon>Embryophyta</taxon>
        <taxon>Tracheophyta</taxon>
        <taxon>Spermatophyta</taxon>
        <taxon>Magnoliopsida</taxon>
        <taxon>eudicotyledons</taxon>
        <taxon>Gunneridae</taxon>
        <taxon>Pentapetalae</taxon>
        <taxon>rosids</taxon>
        <taxon>malvids</taxon>
        <taxon>Malvales</taxon>
        <taxon>Malvaceae</taxon>
        <taxon>Malvoideae</taxon>
        <taxon>Gossypium</taxon>
    </lineage>
</organism>
<accession>A0A9D4A682</accession>
<dbReference type="Proteomes" id="UP000828251">
    <property type="component" value="Unassembled WGS sequence"/>
</dbReference>
<evidence type="ECO:0000313" key="1">
    <source>
        <dbReference type="EMBL" id="KAH1090191.1"/>
    </source>
</evidence>
<protein>
    <submittedName>
        <fullName evidence="1">Uncharacterized protein</fullName>
    </submittedName>
</protein>
<reference evidence="1 2" key="1">
    <citation type="journal article" date="2021" name="Plant Biotechnol. J.">
        <title>Multi-omics assisted identification of the key and species-specific regulatory components of drought-tolerant mechanisms in Gossypium stocksii.</title>
        <authorList>
            <person name="Yu D."/>
            <person name="Ke L."/>
            <person name="Zhang D."/>
            <person name="Wu Y."/>
            <person name="Sun Y."/>
            <person name="Mei J."/>
            <person name="Sun J."/>
            <person name="Sun Y."/>
        </authorList>
    </citation>
    <scope>NUCLEOTIDE SEQUENCE [LARGE SCALE GENOMIC DNA]</scope>
    <source>
        <strain evidence="2">cv. E1</strain>
        <tissue evidence="1">Leaf</tissue>
    </source>
</reference>
<name>A0A9D4A682_9ROSI</name>